<evidence type="ECO:0000256" key="9">
    <source>
        <dbReference type="PIRNR" id="PIRNR004862"/>
    </source>
</evidence>
<gene>
    <name evidence="14" type="primary">fliF</name>
    <name evidence="14" type="ORF">L2A60_12510</name>
</gene>
<dbReference type="InterPro" id="IPR043427">
    <property type="entry name" value="YscJ/FliF"/>
</dbReference>
<comment type="subcellular location">
    <subcellularLocation>
        <location evidence="1 9">Bacterial flagellum basal body</location>
    </subcellularLocation>
    <subcellularLocation>
        <location evidence="2">Cell membrane</location>
        <topology evidence="2">Multi-pass membrane protein</topology>
    </subcellularLocation>
</comment>
<organism evidence="14 15">
    <name type="scientific">Acidiphilium iwatense</name>
    <dbReference type="NCBI Taxonomy" id="768198"/>
    <lineage>
        <taxon>Bacteria</taxon>
        <taxon>Pseudomonadati</taxon>
        <taxon>Pseudomonadota</taxon>
        <taxon>Alphaproteobacteria</taxon>
        <taxon>Acetobacterales</taxon>
        <taxon>Acidocellaceae</taxon>
        <taxon>Acidiphilium</taxon>
    </lineage>
</organism>
<dbReference type="PANTHER" id="PTHR30046">
    <property type="entry name" value="FLAGELLAR M-RING PROTEIN"/>
    <property type="match status" value="1"/>
</dbReference>
<keyword evidence="15" id="KW-1185">Reference proteome</keyword>
<dbReference type="NCBIfam" id="TIGR00206">
    <property type="entry name" value="fliF"/>
    <property type="match status" value="1"/>
</dbReference>
<name>A0ABS9E0F2_9PROT</name>
<accession>A0ABS9E0F2</accession>
<dbReference type="InterPro" id="IPR045851">
    <property type="entry name" value="AMP-bd_C_sf"/>
</dbReference>
<evidence type="ECO:0000256" key="1">
    <source>
        <dbReference type="ARBA" id="ARBA00004117"/>
    </source>
</evidence>
<dbReference type="PIRSF" id="PIRSF004862">
    <property type="entry name" value="FliF"/>
    <property type="match status" value="1"/>
</dbReference>
<evidence type="ECO:0000256" key="6">
    <source>
        <dbReference type="ARBA" id="ARBA00022989"/>
    </source>
</evidence>
<keyword evidence="7 11" id="KW-0472">Membrane</keyword>
<comment type="function">
    <text evidence="9">The M ring may be actively involved in energy transduction.</text>
</comment>
<protein>
    <recommendedName>
        <fullName evidence="9">Flagellar M-ring protein</fullName>
    </recommendedName>
</protein>
<keyword evidence="14" id="KW-0969">Cilium</keyword>
<feature type="domain" description="Flagellar M-ring C-terminal" evidence="13">
    <location>
        <begin position="246"/>
        <end position="408"/>
    </location>
</feature>
<keyword evidence="14" id="KW-0966">Cell projection</keyword>
<dbReference type="PANTHER" id="PTHR30046:SF0">
    <property type="entry name" value="FLAGELLAR M-RING PROTEIN"/>
    <property type="match status" value="1"/>
</dbReference>
<evidence type="ECO:0000256" key="7">
    <source>
        <dbReference type="ARBA" id="ARBA00023136"/>
    </source>
</evidence>
<dbReference type="Proteomes" id="UP001521209">
    <property type="component" value="Unassembled WGS sequence"/>
</dbReference>
<feature type="transmembrane region" description="Helical" evidence="11">
    <location>
        <begin position="12"/>
        <end position="35"/>
    </location>
</feature>
<sequence length="528" mass="56183">MNRLLENLRALGPVKLGAMGVVAAAVLGLMAMLMLGGGPGANATLYSGLGLKDAANIAATLKSAHIRYRVGEQGHSILVAQPELDAARLLLARHDLPAGTSQGFAIFDHQNPLTGSDFLDQIDETRAIDGELERTIELIQGIRAARVQVVLPRREDFSLRTEPARASVMLSLAGAAPIDRESVDAILNLVASAVPELKPGNISIADNRGELLAQAGRGDSAMLNARDAAIKRATEHHLSDAVRSMLDAAIGPNQVRVVTSVSMDFDRTAQTSTVYDPNGQVVRSQRQSRTKSSRTTSRNDTVSVANNLPGASTGKANPKRLETRSHSNQTTNYEISQTVKRIVHATPQITRISVAVLLDGTQSRGKNGKPVWQPRSARAIARIKKLVETAIGYDKTRGDVVDIQSMHFVNPDAILSAPKTSLIGRFMNSGLLVPLLRIVITGLVGLAALFFVFRPIVSRLTTPGNTMIGTMDGEAGASAIGADSRDAIAGPGAETDHSPIRAIADLVDRNPEATLAVIRGWLSHEGAR</sequence>
<dbReference type="RefSeq" id="WP_235704742.1">
    <property type="nucleotide sequence ID" value="NZ_JAKGBZ010000024.1"/>
</dbReference>
<keyword evidence="4" id="KW-1003">Cell membrane</keyword>
<dbReference type="InterPro" id="IPR013556">
    <property type="entry name" value="Flag_M-ring_C"/>
</dbReference>
<keyword evidence="14" id="KW-0282">Flagellum</keyword>
<dbReference type="InterPro" id="IPR006182">
    <property type="entry name" value="FliF_N_dom"/>
</dbReference>
<keyword evidence="5 11" id="KW-0812">Transmembrane</keyword>
<evidence type="ECO:0000256" key="2">
    <source>
        <dbReference type="ARBA" id="ARBA00004651"/>
    </source>
</evidence>
<evidence type="ECO:0000313" key="15">
    <source>
        <dbReference type="Proteomes" id="UP001521209"/>
    </source>
</evidence>
<evidence type="ECO:0000259" key="13">
    <source>
        <dbReference type="Pfam" id="PF08345"/>
    </source>
</evidence>
<evidence type="ECO:0000256" key="4">
    <source>
        <dbReference type="ARBA" id="ARBA00022475"/>
    </source>
</evidence>
<evidence type="ECO:0000256" key="3">
    <source>
        <dbReference type="ARBA" id="ARBA00007971"/>
    </source>
</evidence>
<feature type="region of interest" description="Disordered" evidence="10">
    <location>
        <begin position="270"/>
        <end position="328"/>
    </location>
</feature>
<feature type="domain" description="Flagellar M-ring N-terminal" evidence="12">
    <location>
        <begin position="43"/>
        <end position="213"/>
    </location>
</feature>
<comment type="similarity">
    <text evidence="3 9">Belongs to the FliF family.</text>
</comment>
<dbReference type="EMBL" id="JAKGBZ010000024">
    <property type="protein sequence ID" value="MCF3947500.1"/>
    <property type="molecule type" value="Genomic_DNA"/>
</dbReference>
<dbReference type="Gene3D" id="3.30.300.30">
    <property type="match status" value="1"/>
</dbReference>
<dbReference type="PRINTS" id="PR01009">
    <property type="entry name" value="FLGMRINGFLIF"/>
</dbReference>
<dbReference type="InterPro" id="IPR000067">
    <property type="entry name" value="FlgMring_FliF"/>
</dbReference>
<comment type="caution">
    <text evidence="14">The sequence shown here is derived from an EMBL/GenBank/DDBJ whole genome shotgun (WGS) entry which is preliminary data.</text>
</comment>
<feature type="compositionally biased region" description="Polar residues" evidence="10">
    <location>
        <begin position="299"/>
        <end position="310"/>
    </location>
</feature>
<evidence type="ECO:0000256" key="8">
    <source>
        <dbReference type="ARBA" id="ARBA00023143"/>
    </source>
</evidence>
<evidence type="ECO:0000313" key="14">
    <source>
        <dbReference type="EMBL" id="MCF3947500.1"/>
    </source>
</evidence>
<evidence type="ECO:0000259" key="12">
    <source>
        <dbReference type="Pfam" id="PF01514"/>
    </source>
</evidence>
<proteinExistence type="inferred from homology"/>
<keyword evidence="8 9" id="KW-0975">Bacterial flagellum</keyword>
<dbReference type="Pfam" id="PF01514">
    <property type="entry name" value="YscJ_FliF"/>
    <property type="match status" value="1"/>
</dbReference>
<evidence type="ECO:0000256" key="5">
    <source>
        <dbReference type="ARBA" id="ARBA00022692"/>
    </source>
</evidence>
<evidence type="ECO:0000256" key="10">
    <source>
        <dbReference type="SAM" id="MobiDB-lite"/>
    </source>
</evidence>
<reference evidence="14 15" key="1">
    <citation type="submission" date="2022-01" db="EMBL/GenBank/DDBJ databases">
        <authorList>
            <person name="Won M."/>
            <person name="Kim S.-J."/>
            <person name="Kwon S.-W."/>
        </authorList>
    </citation>
    <scope>NUCLEOTIDE SEQUENCE [LARGE SCALE GENOMIC DNA]</scope>
    <source>
        <strain evidence="14 15">KCTC 23505</strain>
    </source>
</reference>
<dbReference type="Pfam" id="PF08345">
    <property type="entry name" value="YscJ_FliF_C"/>
    <property type="match status" value="1"/>
</dbReference>
<evidence type="ECO:0000256" key="11">
    <source>
        <dbReference type="SAM" id="Phobius"/>
    </source>
</evidence>
<feature type="transmembrane region" description="Helical" evidence="11">
    <location>
        <begin position="431"/>
        <end position="453"/>
    </location>
</feature>
<keyword evidence="6 11" id="KW-1133">Transmembrane helix</keyword>